<protein>
    <recommendedName>
        <fullName evidence="3">4a-hydroxytetrahydrobiopterin dehydratase</fullName>
        <ecNumber evidence="3">4.2.1.96</ecNumber>
    </recommendedName>
    <alternativeName>
        <fullName evidence="5">4-alpha-hydroxy-tetrahydropterin dehydratase</fullName>
    </alternativeName>
</protein>
<evidence type="ECO:0000313" key="8">
    <source>
        <dbReference type="Proteomes" id="UP001286456"/>
    </source>
</evidence>
<name>A0AAE0IFE0_9PEZI</name>
<dbReference type="PANTHER" id="PTHR12599">
    <property type="entry name" value="PTERIN-4-ALPHA-CARBINOLAMINE DEHYDRATASE"/>
    <property type="match status" value="1"/>
</dbReference>
<dbReference type="Pfam" id="PF01329">
    <property type="entry name" value="Pterin_4a"/>
    <property type="match status" value="1"/>
</dbReference>
<dbReference type="CDD" id="cd00488">
    <property type="entry name" value="PCD_DCoH"/>
    <property type="match status" value="1"/>
</dbReference>
<comment type="similarity">
    <text evidence="2">Belongs to the pterin-4-alpha-carbinolamine dehydratase family.</text>
</comment>
<evidence type="ECO:0000256" key="2">
    <source>
        <dbReference type="ARBA" id="ARBA00006472"/>
    </source>
</evidence>
<keyword evidence="4" id="KW-0456">Lyase</keyword>
<dbReference type="GO" id="GO:0008124">
    <property type="term" value="F:4-alpha-hydroxytetrahydrobiopterin dehydratase activity"/>
    <property type="evidence" value="ECO:0007669"/>
    <property type="project" value="UniProtKB-EC"/>
</dbReference>
<comment type="caution">
    <text evidence="7">The sequence shown here is derived from an EMBL/GenBank/DDBJ whole genome shotgun (WGS) entry which is preliminary data.</text>
</comment>
<proteinExistence type="inferred from homology"/>
<gene>
    <name evidence="7" type="ORF">B0T19DRAFT_427328</name>
</gene>
<accession>A0AAE0IFE0</accession>
<evidence type="ECO:0000256" key="6">
    <source>
        <dbReference type="SAM" id="MobiDB-lite"/>
    </source>
</evidence>
<evidence type="ECO:0000256" key="1">
    <source>
        <dbReference type="ARBA" id="ARBA00001554"/>
    </source>
</evidence>
<feature type="compositionally biased region" description="Low complexity" evidence="6">
    <location>
        <begin position="58"/>
        <end position="73"/>
    </location>
</feature>
<dbReference type="EMBL" id="JAUEPO010000004">
    <property type="protein sequence ID" value="KAK3323933.1"/>
    <property type="molecule type" value="Genomic_DNA"/>
</dbReference>
<evidence type="ECO:0000313" key="7">
    <source>
        <dbReference type="EMBL" id="KAK3323933.1"/>
    </source>
</evidence>
<dbReference type="InterPro" id="IPR001533">
    <property type="entry name" value="Pterin_deHydtase"/>
</dbReference>
<evidence type="ECO:0000256" key="5">
    <source>
        <dbReference type="ARBA" id="ARBA00030497"/>
    </source>
</evidence>
<dbReference type="Gene3D" id="3.30.1360.20">
    <property type="entry name" value="Transcriptional coactivator/pterin dehydratase"/>
    <property type="match status" value="1"/>
</dbReference>
<sequence length="208" mass="22463">MNLSRTIITPTARRIISGLPARSQQSLTAPCGGATTVFYRHRCVARSQSTMSPPPSQPQAQAQSAALQPAFSPGSDQTALQAALVPLLSAHGAGGRWTLAGEGQALERTFKFKTFAKTWDFMTAVSLQCKIQNHHPEWSNVFNTTFIRWTTHSPKGLSSKDIDLAAICDSLARDFGEIDQQDLTCQLPSLADKAVTSSGDCCVPKTKK</sequence>
<organism evidence="7 8">
    <name type="scientific">Cercophora scortea</name>
    <dbReference type="NCBI Taxonomy" id="314031"/>
    <lineage>
        <taxon>Eukaryota</taxon>
        <taxon>Fungi</taxon>
        <taxon>Dikarya</taxon>
        <taxon>Ascomycota</taxon>
        <taxon>Pezizomycotina</taxon>
        <taxon>Sordariomycetes</taxon>
        <taxon>Sordariomycetidae</taxon>
        <taxon>Sordariales</taxon>
        <taxon>Lasiosphaeriaceae</taxon>
        <taxon>Cercophora</taxon>
    </lineage>
</organism>
<dbReference type="Proteomes" id="UP001286456">
    <property type="component" value="Unassembled WGS sequence"/>
</dbReference>
<evidence type="ECO:0000256" key="4">
    <source>
        <dbReference type="ARBA" id="ARBA00023239"/>
    </source>
</evidence>
<dbReference type="InterPro" id="IPR036428">
    <property type="entry name" value="PCD_sf"/>
</dbReference>
<dbReference type="SUPFAM" id="SSF55248">
    <property type="entry name" value="PCD-like"/>
    <property type="match status" value="1"/>
</dbReference>
<dbReference type="PANTHER" id="PTHR12599:SF0">
    <property type="entry name" value="PTERIN-4-ALPHA-CARBINOLAMINE DEHYDRATASE"/>
    <property type="match status" value="1"/>
</dbReference>
<dbReference type="EC" id="4.2.1.96" evidence="3"/>
<reference evidence="7" key="2">
    <citation type="submission" date="2023-06" db="EMBL/GenBank/DDBJ databases">
        <authorList>
            <consortium name="Lawrence Berkeley National Laboratory"/>
            <person name="Haridas S."/>
            <person name="Hensen N."/>
            <person name="Bonometti L."/>
            <person name="Westerberg I."/>
            <person name="Brannstrom I.O."/>
            <person name="Guillou S."/>
            <person name="Cros-Aarteil S."/>
            <person name="Calhoun S."/>
            <person name="Kuo A."/>
            <person name="Mondo S."/>
            <person name="Pangilinan J."/>
            <person name="Riley R."/>
            <person name="Labutti K."/>
            <person name="Andreopoulos B."/>
            <person name="Lipzen A."/>
            <person name="Chen C."/>
            <person name="Yanf M."/>
            <person name="Daum C."/>
            <person name="Ng V."/>
            <person name="Clum A."/>
            <person name="Steindorff A."/>
            <person name="Ohm R."/>
            <person name="Martin F."/>
            <person name="Silar P."/>
            <person name="Natvig D."/>
            <person name="Lalanne C."/>
            <person name="Gautier V."/>
            <person name="Ament-Velasquez S.L."/>
            <person name="Kruys A."/>
            <person name="Hutchinson M.I."/>
            <person name="Powell A.J."/>
            <person name="Barry K."/>
            <person name="Miller A.N."/>
            <person name="Grigoriev I.V."/>
            <person name="Debuchy R."/>
            <person name="Gladieux P."/>
            <person name="Thoren M.H."/>
            <person name="Johannesson H."/>
        </authorList>
    </citation>
    <scope>NUCLEOTIDE SEQUENCE</scope>
    <source>
        <strain evidence="7">SMH4131-1</strain>
    </source>
</reference>
<keyword evidence="8" id="KW-1185">Reference proteome</keyword>
<feature type="region of interest" description="Disordered" evidence="6">
    <location>
        <begin position="48"/>
        <end position="74"/>
    </location>
</feature>
<evidence type="ECO:0000256" key="3">
    <source>
        <dbReference type="ARBA" id="ARBA00013252"/>
    </source>
</evidence>
<reference evidence="7" key="1">
    <citation type="journal article" date="2023" name="Mol. Phylogenet. Evol.">
        <title>Genome-scale phylogeny and comparative genomics of the fungal order Sordariales.</title>
        <authorList>
            <person name="Hensen N."/>
            <person name="Bonometti L."/>
            <person name="Westerberg I."/>
            <person name="Brannstrom I.O."/>
            <person name="Guillou S."/>
            <person name="Cros-Aarteil S."/>
            <person name="Calhoun S."/>
            <person name="Haridas S."/>
            <person name="Kuo A."/>
            <person name="Mondo S."/>
            <person name="Pangilinan J."/>
            <person name="Riley R."/>
            <person name="LaButti K."/>
            <person name="Andreopoulos B."/>
            <person name="Lipzen A."/>
            <person name="Chen C."/>
            <person name="Yan M."/>
            <person name="Daum C."/>
            <person name="Ng V."/>
            <person name="Clum A."/>
            <person name="Steindorff A."/>
            <person name="Ohm R.A."/>
            <person name="Martin F."/>
            <person name="Silar P."/>
            <person name="Natvig D.O."/>
            <person name="Lalanne C."/>
            <person name="Gautier V."/>
            <person name="Ament-Velasquez S.L."/>
            <person name="Kruys A."/>
            <person name="Hutchinson M.I."/>
            <person name="Powell A.J."/>
            <person name="Barry K."/>
            <person name="Miller A.N."/>
            <person name="Grigoriev I.V."/>
            <person name="Debuchy R."/>
            <person name="Gladieux P."/>
            <person name="Hiltunen Thoren M."/>
            <person name="Johannesson H."/>
        </authorList>
    </citation>
    <scope>NUCLEOTIDE SEQUENCE</scope>
    <source>
        <strain evidence="7">SMH4131-1</strain>
    </source>
</reference>
<dbReference type="GO" id="GO:0006729">
    <property type="term" value="P:tetrahydrobiopterin biosynthetic process"/>
    <property type="evidence" value="ECO:0007669"/>
    <property type="project" value="InterPro"/>
</dbReference>
<comment type="catalytic activity">
    <reaction evidence="1">
        <text>(4aS,6R)-4a-hydroxy-L-erythro-5,6,7,8-tetrahydrobiopterin = (6R)-L-erythro-6,7-dihydrobiopterin + H2O</text>
        <dbReference type="Rhea" id="RHEA:11920"/>
        <dbReference type="ChEBI" id="CHEBI:15377"/>
        <dbReference type="ChEBI" id="CHEBI:15642"/>
        <dbReference type="ChEBI" id="CHEBI:43120"/>
        <dbReference type="EC" id="4.2.1.96"/>
    </reaction>
</comment>
<dbReference type="AlphaFoldDB" id="A0AAE0IFE0"/>